<evidence type="ECO:0000256" key="8">
    <source>
        <dbReference type="RuleBase" id="RU000417"/>
    </source>
</evidence>
<dbReference type="Pfam" id="PF00145">
    <property type="entry name" value="DNA_methylase"/>
    <property type="match status" value="1"/>
</dbReference>
<comment type="catalytic activity">
    <reaction evidence="5 8">
        <text>a 2'-deoxycytidine in DNA + S-adenosyl-L-methionine = a 5-methyl-2'-deoxycytidine in DNA + S-adenosyl-L-homocysteine + H(+)</text>
        <dbReference type="Rhea" id="RHEA:13681"/>
        <dbReference type="Rhea" id="RHEA-COMP:11369"/>
        <dbReference type="Rhea" id="RHEA-COMP:11370"/>
        <dbReference type="ChEBI" id="CHEBI:15378"/>
        <dbReference type="ChEBI" id="CHEBI:57856"/>
        <dbReference type="ChEBI" id="CHEBI:59789"/>
        <dbReference type="ChEBI" id="CHEBI:85452"/>
        <dbReference type="ChEBI" id="CHEBI:85454"/>
        <dbReference type="EC" id="2.1.1.37"/>
    </reaction>
</comment>
<evidence type="ECO:0000256" key="2">
    <source>
        <dbReference type="ARBA" id="ARBA00022679"/>
    </source>
</evidence>
<dbReference type="HOGENOM" id="CLU_006958_0_1_10"/>
<dbReference type="CDD" id="cd00315">
    <property type="entry name" value="Cyt_C5_DNA_methylase"/>
    <property type="match status" value="1"/>
</dbReference>
<dbReference type="EMBL" id="AFZZ01000192">
    <property type="protein sequence ID" value="EHJ38007.1"/>
    <property type="molecule type" value="Genomic_DNA"/>
</dbReference>
<feature type="active site" evidence="6">
    <location>
        <position position="190"/>
    </location>
</feature>
<evidence type="ECO:0000256" key="4">
    <source>
        <dbReference type="ARBA" id="ARBA00022747"/>
    </source>
</evidence>
<dbReference type="RefSeq" id="WP_007901602.1">
    <property type="nucleotide sequence ID" value="NZ_JH379449.1"/>
</dbReference>
<dbReference type="PANTHER" id="PTHR46098">
    <property type="entry name" value="TRNA (CYTOSINE(38)-C(5))-METHYLTRANSFERASE"/>
    <property type="match status" value="1"/>
</dbReference>
<dbReference type="NCBIfam" id="TIGR00675">
    <property type="entry name" value="dcm"/>
    <property type="match status" value="1"/>
</dbReference>
<evidence type="ECO:0000256" key="1">
    <source>
        <dbReference type="ARBA" id="ARBA00022603"/>
    </source>
</evidence>
<dbReference type="InterPro" id="IPR001525">
    <property type="entry name" value="C5_MeTfrase"/>
</dbReference>
<dbReference type="GO" id="GO:0003886">
    <property type="term" value="F:DNA (cytosine-5-)-methyltransferase activity"/>
    <property type="evidence" value="ECO:0007669"/>
    <property type="project" value="UniProtKB-EC"/>
</dbReference>
<evidence type="ECO:0000256" key="6">
    <source>
        <dbReference type="PROSITE-ProRule" id="PRU01016"/>
    </source>
</evidence>
<dbReference type="EC" id="2.1.1.37" evidence="8"/>
<keyword evidence="2 6" id="KW-0808">Transferase</keyword>
<evidence type="ECO:0000256" key="5">
    <source>
        <dbReference type="ARBA" id="ARBA00047422"/>
    </source>
</evidence>
<dbReference type="AlphaFoldDB" id="G6B018"/>
<gene>
    <name evidence="9" type="ORF">HMPREF0673_02235</name>
</gene>
<evidence type="ECO:0000313" key="10">
    <source>
        <dbReference type="Proteomes" id="UP000004407"/>
    </source>
</evidence>
<accession>G6B018</accession>
<keyword evidence="1 6" id="KW-0489">Methyltransferase</keyword>
<evidence type="ECO:0000256" key="3">
    <source>
        <dbReference type="ARBA" id="ARBA00022691"/>
    </source>
</evidence>
<evidence type="ECO:0000256" key="7">
    <source>
        <dbReference type="RuleBase" id="RU000416"/>
    </source>
</evidence>
<dbReference type="GO" id="GO:0009307">
    <property type="term" value="P:DNA restriction-modification system"/>
    <property type="evidence" value="ECO:0007669"/>
    <property type="project" value="UniProtKB-KW"/>
</dbReference>
<name>G6B018_9BACT</name>
<dbReference type="PANTHER" id="PTHR46098:SF1">
    <property type="entry name" value="TRNA (CYTOSINE(38)-C(5))-METHYLTRANSFERASE"/>
    <property type="match status" value="1"/>
</dbReference>
<dbReference type="SUPFAM" id="SSF53335">
    <property type="entry name" value="S-adenosyl-L-methionine-dependent methyltransferases"/>
    <property type="match status" value="1"/>
</dbReference>
<dbReference type="Gene3D" id="3.90.120.30">
    <property type="match status" value="1"/>
</dbReference>
<dbReference type="InterPro" id="IPR050750">
    <property type="entry name" value="C5-MTase"/>
</dbReference>
<dbReference type="PATRIC" id="fig|1002367.3.peg.1802"/>
<dbReference type="Proteomes" id="UP000004407">
    <property type="component" value="Unassembled WGS sequence"/>
</dbReference>
<dbReference type="PRINTS" id="PR00105">
    <property type="entry name" value="C5METTRFRASE"/>
</dbReference>
<evidence type="ECO:0000313" key="9">
    <source>
        <dbReference type="EMBL" id="EHJ38007.1"/>
    </source>
</evidence>
<dbReference type="REBASE" id="43327">
    <property type="entry name" value="M.Pst18206ORF2235P"/>
</dbReference>
<protein>
    <recommendedName>
        <fullName evidence="8">Cytosine-specific methyltransferase</fullName>
        <ecNumber evidence="8">2.1.1.37</ecNumber>
    </recommendedName>
</protein>
<dbReference type="GeneID" id="78337739"/>
<keyword evidence="3 6" id="KW-0949">S-adenosyl-L-methionine</keyword>
<proteinExistence type="inferred from homology"/>
<dbReference type="Gene3D" id="3.40.50.150">
    <property type="entry name" value="Vaccinia Virus protein VP39"/>
    <property type="match status" value="1"/>
</dbReference>
<dbReference type="PROSITE" id="PS00094">
    <property type="entry name" value="C5_MTASE_1"/>
    <property type="match status" value="1"/>
</dbReference>
<reference evidence="9 10" key="1">
    <citation type="submission" date="2011-08" db="EMBL/GenBank/DDBJ databases">
        <authorList>
            <person name="Weinstock G."/>
            <person name="Sodergren E."/>
            <person name="Clifton S."/>
            <person name="Fulton L."/>
            <person name="Fulton B."/>
            <person name="Courtney L."/>
            <person name="Fronick C."/>
            <person name="Harrison M."/>
            <person name="Strong C."/>
            <person name="Farmer C."/>
            <person name="Delahaunty K."/>
            <person name="Markovic C."/>
            <person name="Hall O."/>
            <person name="Minx P."/>
            <person name="Tomlinson C."/>
            <person name="Mitreva M."/>
            <person name="Hou S."/>
            <person name="Chen J."/>
            <person name="Wollam A."/>
            <person name="Pepin K.H."/>
            <person name="Johnson M."/>
            <person name="Bhonagiri V."/>
            <person name="Zhang X."/>
            <person name="Suruliraj S."/>
            <person name="Warren W."/>
            <person name="Chinwalla A."/>
            <person name="Mardis E.R."/>
            <person name="Wilson R.K."/>
        </authorList>
    </citation>
    <scope>NUCLEOTIDE SEQUENCE [LARGE SCALE GENOMIC DNA]</scope>
    <source>
        <strain evidence="9 10">DSM 18206</strain>
    </source>
</reference>
<organism evidence="9 10">
    <name type="scientific">Leyella stercorea DSM 18206</name>
    <dbReference type="NCBI Taxonomy" id="1002367"/>
    <lineage>
        <taxon>Bacteria</taxon>
        <taxon>Pseudomonadati</taxon>
        <taxon>Bacteroidota</taxon>
        <taxon>Bacteroidia</taxon>
        <taxon>Bacteroidales</taxon>
        <taxon>Prevotellaceae</taxon>
        <taxon>Leyella</taxon>
    </lineage>
</organism>
<dbReference type="InterPro" id="IPR018117">
    <property type="entry name" value="C5_DNA_meth_AS"/>
</dbReference>
<dbReference type="GO" id="GO:0032259">
    <property type="term" value="P:methylation"/>
    <property type="evidence" value="ECO:0007669"/>
    <property type="project" value="UniProtKB-KW"/>
</dbReference>
<dbReference type="PROSITE" id="PS51679">
    <property type="entry name" value="SAM_MT_C5"/>
    <property type="match status" value="1"/>
</dbReference>
<comment type="caution">
    <text evidence="9">The sequence shown here is derived from an EMBL/GenBank/DDBJ whole genome shotgun (WGS) entry which is preliminary data.</text>
</comment>
<dbReference type="eggNOG" id="COG0270">
    <property type="taxonomic scope" value="Bacteria"/>
</dbReference>
<comment type="similarity">
    <text evidence="6 7">Belongs to the class I-like SAM-binding methyltransferase superfamily. C5-methyltransferase family.</text>
</comment>
<dbReference type="InterPro" id="IPR029063">
    <property type="entry name" value="SAM-dependent_MTases_sf"/>
</dbReference>
<sequence>MINTTTKKQFSLFDFCKKRADKIQVFGKETIDEDGKIIPFVDQAALITHYLQLRNADVKMPYERQAEDILNLWYEFVKGERLHKPKDFEGVADSAIGYQTYLFQDLFAAPFQAPQNPKFKFIDLFAGIGGFRMAFQNLGGECVFSSEWDEQAKKTYYANYGDVPFGDITKESTKNKIPKDFDILCAGFPCQAFSLAGKRLGFEETRGTLFFDVAEILRRYQPKAFFLENVKGLVIHDKGRTFKTILNTLEEVGYVVPDPQIVNAMFFGVPQHRERIYIVGFRKDLGIKKDDFSYPEQKEVTKKWIDVREENPVPAKYYLSTTYIETLKRHKARHEAKGNGFGYDIIPDDGIAHAIVVGGMGRESNLVIDFRQTDLTPTTRIKGEVNRQGWRKMTPREWARLQGYPDNFRIVVADASAYKQFGNSVAVPAIQATAKQLLKTLNDKKILKLWEY</sequence>
<keyword evidence="4" id="KW-0680">Restriction system</keyword>